<keyword evidence="8" id="KW-0934">Plastid</keyword>
<evidence type="ECO:0000256" key="12">
    <source>
        <dbReference type="ARBA" id="ARBA00032363"/>
    </source>
</evidence>
<feature type="signal peptide" evidence="14">
    <location>
        <begin position="1"/>
        <end position="18"/>
    </location>
</feature>
<dbReference type="GO" id="GO:0016166">
    <property type="term" value="F:phytoene dehydrogenase activity"/>
    <property type="evidence" value="ECO:0007669"/>
    <property type="project" value="InterPro"/>
</dbReference>
<accession>A0A6U4KXH9</accession>
<keyword evidence="7" id="KW-0125">Carotenoid biosynthesis</keyword>
<evidence type="ECO:0000256" key="4">
    <source>
        <dbReference type="ARBA" id="ARBA00006046"/>
    </source>
</evidence>
<keyword evidence="10" id="KW-0472">Membrane</keyword>
<evidence type="ECO:0000256" key="8">
    <source>
        <dbReference type="ARBA" id="ARBA00022904"/>
    </source>
</evidence>
<dbReference type="AlphaFoldDB" id="A0A6U4KXH9"/>
<feature type="chain" id="PRO_5030160332" description="15-cis-phytoene desaturase, chloroplastic/chromoplastic" evidence="14">
    <location>
        <begin position="19"/>
        <end position="610"/>
    </location>
</feature>
<evidence type="ECO:0000256" key="14">
    <source>
        <dbReference type="SAM" id="SignalP"/>
    </source>
</evidence>
<gene>
    <name evidence="16" type="ORF">HAND00432_LOCUS31456</name>
</gene>
<dbReference type="GO" id="GO:0016020">
    <property type="term" value="C:membrane"/>
    <property type="evidence" value="ECO:0007669"/>
    <property type="project" value="UniProtKB-SubCell"/>
</dbReference>
<keyword evidence="8" id="KW-0957">Chromoplast</keyword>
<dbReference type="SUPFAM" id="SSF51905">
    <property type="entry name" value="FAD/NAD(P)-binding domain"/>
    <property type="match status" value="1"/>
</dbReference>
<dbReference type="InterPro" id="IPR014102">
    <property type="entry name" value="Phytoene_desaturase"/>
</dbReference>
<evidence type="ECO:0000256" key="9">
    <source>
        <dbReference type="ARBA" id="ARBA00023002"/>
    </source>
</evidence>
<dbReference type="EC" id="1.3.5.5" evidence="5"/>
<protein>
    <recommendedName>
        <fullName evidence="6">15-cis-phytoene desaturase, chloroplastic/chromoplastic</fullName>
        <ecNumber evidence="5">1.3.5.5</ecNumber>
    </recommendedName>
    <alternativeName>
        <fullName evidence="11">Phytoene dehydrogenase</fullName>
    </alternativeName>
    <alternativeName>
        <fullName evidence="12">Phytoene desaturase</fullName>
    </alternativeName>
</protein>
<comment type="similarity">
    <text evidence="4">Belongs to the carotenoid/retinoid oxidoreductase family.</text>
</comment>
<dbReference type="PANTHER" id="PTHR42923">
    <property type="entry name" value="PROTOPORPHYRINOGEN OXIDASE"/>
    <property type="match status" value="1"/>
</dbReference>
<evidence type="ECO:0000256" key="13">
    <source>
        <dbReference type="ARBA" id="ARBA00049319"/>
    </source>
</evidence>
<comment type="pathway">
    <text evidence="3">Carotenoid biosynthesis; lycopene biosynthesis.</text>
</comment>
<proteinExistence type="inferred from homology"/>
<dbReference type="UniPathway" id="UPA00803"/>
<organism evidence="16">
    <name type="scientific">Hemiselmis andersenii</name>
    <name type="common">Cryptophyte alga</name>
    <dbReference type="NCBI Taxonomy" id="464988"/>
    <lineage>
        <taxon>Eukaryota</taxon>
        <taxon>Cryptophyceae</taxon>
        <taxon>Cryptomonadales</taxon>
        <taxon>Hemiselmidaceae</taxon>
        <taxon>Hemiselmis</taxon>
    </lineage>
</organism>
<keyword evidence="14" id="KW-0732">Signal</keyword>
<dbReference type="NCBIfam" id="TIGR02731">
    <property type="entry name" value="phytoene_desat"/>
    <property type="match status" value="1"/>
</dbReference>
<comment type="subcellular location">
    <subcellularLocation>
        <location evidence="1">Membrane</location>
        <topology evidence="1">Peripheral membrane protein</topology>
    </subcellularLocation>
    <subcellularLocation>
        <location evidence="2">Plastid</location>
        <location evidence="2">Chromoplast</location>
    </subcellularLocation>
</comment>
<dbReference type="InterPro" id="IPR050464">
    <property type="entry name" value="Zeta_carotene_desat/Oxidored"/>
</dbReference>
<evidence type="ECO:0000313" key="16">
    <source>
        <dbReference type="EMBL" id="CAD8980446.1"/>
    </source>
</evidence>
<evidence type="ECO:0000259" key="15">
    <source>
        <dbReference type="Pfam" id="PF01593"/>
    </source>
</evidence>
<dbReference type="EMBL" id="HBFX01052166">
    <property type="protein sequence ID" value="CAD8980446.1"/>
    <property type="molecule type" value="Transcribed_RNA"/>
</dbReference>
<evidence type="ECO:0000256" key="1">
    <source>
        <dbReference type="ARBA" id="ARBA00004170"/>
    </source>
</evidence>
<keyword evidence="9" id="KW-0560">Oxidoreductase</keyword>
<evidence type="ECO:0000256" key="2">
    <source>
        <dbReference type="ARBA" id="ARBA00004260"/>
    </source>
</evidence>
<evidence type="ECO:0000256" key="6">
    <source>
        <dbReference type="ARBA" id="ARBA00017354"/>
    </source>
</evidence>
<sequence length="610" mass="67762">MLHRARILLVWLAVLVYAFEVAESFSLGPPLFVRRGYGLRAPCRSEQQQSVGDTHRPRLGTTLREKVRVSRVMMREDGPEVKAAGTGEGRGSVIIAGAGLAGLSAAKHLVEKGYRPLVLESRDVLGGKVAAWKDEDGDWYETGLHIFFGAYPNMLQLFEDLGIEDRLQWKKHGMTFAMPGAGVFSRFEFPDIPGPFNGLVGILRNNDMLSLSDKLQFGLALVPAILQGQSYVEECDNMTISEWLKKRGAPPSIEREIFIAMAKALAFVDPDKVSATVVLTALNRFLQEGDGSKTAFLDGAPPERLCKPMVDFIEERGGKVMLNAPLERILLNEDGTVGGFKVRGVKDPATGEVQVSRVVTGDRYVSCVPVHIFKKLIPEAWRDGTHGMETRKFFTMMDPLEAVPVINVHLWFDRKLAQIGSEANNQLIFSRSKLLSVFADMSVTCKEYEDTDRSMLELVFAPAAAKFGGQSTQEFGEYEDWIGRSDEDIVDATMRELENLFPQNIGAAAKDSDRASLRKSKVVKTPASVYWSKPGMQKHRPTQSTPIDNFFLGGDYTLQRYLASMEGAVLSGKCVAEAVEARCERRTERDVSSVLTIEKGQWPKRVRNLT</sequence>
<dbReference type="FunFam" id="3.50.50.60:FF:000091">
    <property type="entry name" value="15-cis-phytoene desaturase, chloroplastic/chromoplastic"/>
    <property type="match status" value="1"/>
</dbReference>
<comment type="catalytic activity">
    <reaction evidence="13">
        <text>2 a plastoquinone + 15-cis-phytoene = 9,9',15-tri-cis-zeta-carotene + 2 a plastoquinol</text>
        <dbReference type="Rhea" id="RHEA:30287"/>
        <dbReference type="Rhea" id="RHEA-COMP:9561"/>
        <dbReference type="Rhea" id="RHEA-COMP:9562"/>
        <dbReference type="ChEBI" id="CHEBI:17757"/>
        <dbReference type="ChEBI" id="CHEBI:27787"/>
        <dbReference type="ChEBI" id="CHEBI:48717"/>
        <dbReference type="ChEBI" id="CHEBI:62192"/>
        <dbReference type="EC" id="1.3.5.5"/>
    </reaction>
</comment>
<dbReference type="PANTHER" id="PTHR42923:SF45">
    <property type="entry name" value="15-CIS-PHYTOENE DESATURASE, CHLOROPLASTIC_CHROMOPLASTIC"/>
    <property type="match status" value="1"/>
</dbReference>
<dbReference type="InterPro" id="IPR036188">
    <property type="entry name" value="FAD/NAD-bd_sf"/>
</dbReference>
<evidence type="ECO:0000256" key="5">
    <source>
        <dbReference type="ARBA" id="ARBA00012789"/>
    </source>
</evidence>
<name>A0A6U4KXH9_HEMAN</name>
<evidence type="ECO:0000256" key="10">
    <source>
        <dbReference type="ARBA" id="ARBA00023136"/>
    </source>
</evidence>
<reference evidence="16" key="1">
    <citation type="submission" date="2021-01" db="EMBL/GenBank/DDBJ databases">
        <authorList>
            <person name="Corre E."/>
            <person name="Pelletier E."/>
            <person name="Niang G."/>
            <person name="Scheremetjew M."/>
            <person name="Finn R."/>
            <person name="Kale V."/>
            <person name="Holt S."/>
            <person name="Cochrane G."/>
            <person name="Meng A."/>
            <person name="Brown T."/>
            <person name="Cohen L."/>
        </authorList>
    </citation>
    <scope>NUCLEOTIDE SEQUENCE</scope>
    <source>
        <strain evidence="16">CCMP644</strain>
    </source>
</reference>
<dbReference type="GO" id="GO:0016117">
    <property type="term" value="P:carotenoid biosynthetic process"/>
    <property type="evidence" value="ECO:0007669"/>
    <property type="project" value="UniProtKB-KW"/>
</dbReference>
<dbReference type="InterPro" id="IPR002937">
    <property type="entry name" value="Amino_oxidase"/>
</dbReference>
<evidence type="ECO:0000256" key="11">
    <source>
        <dbReference type="ARBA" id="ARBA00031986"/>
    </source>
</evidence>
<evidence type="ECO:0000256" key="7">
    <source>
        <dbReference type="ARBA" id="ARBA00022746"/>
    </source>
</evidence>
<feature type="domain" description="Amine oxidase" evidence="15">
    <location>
        <begin position="100"/>
        <end position="579"/>
    </location>
</feature>
<evidence type="ECO:0000256" key="3">
    <source>
        <dbReference type="ARBA" id="ARBA00004900"/>
    </source>
</evidence>
<dbReference type="Pfam" id="PF01593">
    <property type="entry name" value="Amino_oxidase"/>
    <property type="match status" value="1"/>
</dbReference>
<dbReference type="Gene3D" id="3.50.50.60">
    <property type="entry name" value="FAD/NAD(P)-binding domain"/>
    <property type="match status" value="1"/>
</dbReference>